<dbReference type="EMBL" id="LS483470">
    <property type="protein sequence ID" value="SQI40390.1"/>
    <property type="molecule type" value="Genomic_DNA"/>
</dbReference>
<feature type="domain" description="Inosine/uridine-preferring nucleoside hydrolase" evidence="3">
    <location>
        <begin position="5"/>
        <end position="301"/>
    </location>
</feature>
<dbReference type="PROSITE" id="PS01247">
    <property type="entry name" value="IUNH"/>
    <property type="match status" value="1"/>
</dbReference>
<keyword evidence="1 4" id="KW-0378">Hydrolase</keyword>
<dbReference type="Proteomes" id="UP000249005">
    <property type="component" value="Chromosome 1"/>
</dbReference>
<dbReference type="KEGG" id="lri:NCTC12151_01619"/>
<accession>A0A2X4V538</accession>
<evidence type="ECO:0000259" key="3">
    <source>
        <dbReference type="Pfam" id="PF01156"/>
    </source>
</evidence>
<dbReference type="CDD" id="cd02651">
    <property type="entry name" value="nuc_hydro_IU_UC_XIUA"/>
    <property type="match status" value="1"/>
</dbReference>
<dbReference type="InterPro" id="IPR015910">
    <property type="entry name" value="I/U_nuclsd_hydro_CS"/>
</dbReference>
<dbReference type="EC" id="3.2.-.-" evidence="4"/>
<reference evidence="4 5" key="1">
    <citation type="submission" date="2018-06" db="EMBL/GenBank/DDBJ databases">
        <authorList>
            <consortium name="Pathogen Informatics"/>
            <person name="Doyle S."/>
        </authorList>
    </citation>
    <scope>NUCLEOTIDE SEQUENCE [LARGE SCALE GENOMIC DNA]</scope>
    <source>
        <strain evidence="4 5">NCTC12151</strain>
    </source>
</reference>
<evidence type="ECO:0000256" key="2">
    <source>
        <dbReference type="ARBA" id="ARBA00023295"/>
    </source>
</evidence>
<protein>
    <submittedName>
        <fullName evidence="4">Pyrimidine-specific ribonucleoside hydrolase rihA</fullName>
        <ecNumber evidence="4">3.2.-.-</ecNumber>
    </submittedName>
</protein>
<dbReference type="PANTHER" id="PTHR12304:SF4">
    <property type="entry name" value="URIDINE NUCLEOSIDASE"/>
    <property type="match status" value="1"/>
</dbReference>
<dbReference type="InterPro" id="IPR001910">
    <property type="entry name" value="Inosine/uridine_hydrolase_dom"/>
</dbReference>
<gene>
    <name evidence="4" type="primary">rihA_2</name>
    <name evidence="4" type="ORF">NCTC12151_01619</name>
</gene>
<evidence type="ECO:0000313" key="5">
    <source>
        <dbReference type="Proteomes" id="UP000249005"/>
    </source>
</evidence>
<evidence type="ECO:0000313" key="4">
    <source>
        <dbReference type="EMBL" id="SQI40390.1"/>
    </source>
</evidence>
<dbReference type="PANTHER" id="PTHR12304">
    <property type="entry name" value="INOSINE-URIDINE PREFERRING NUCLEOSIDE HYDROLASE"/>
    <property type="match status" value="1"/>
</dbReference>
<dbReference type="GO" id="GO:0008477">
    <property type="term" value="F:purine nucleosidase activity"/>
    <property type="evidence" value="ECO:0007669"/>
    <property type="project" value="TreeGrafter"/>
</dbReference>
<dbReference type="Pfam" id="PF01156">
    <property type="entry name" value="IU_nuc_hydro"/>
    <property type="match status" value="1"/>
</dbReference>
<organism evidence="4 5">
    <name type="scientific">Leminorella richardii</name>
    <dbReference type="NCBI Taxonomy" id="158841"/>
    <lineage>
        <taxon>Bacteria</taxon>
        <taxon>Pseudomonadati</taxon>
        <taxon>Pseudomonadota</taxon>
        <taxon>Gammaproteobacteria</taxon>
        <taxon>Enterobacterales</taxon>
        <taxon>Budviciaceae</taxon>
        <taxon>Leminorella</taxon>
    </lineage>
</organism>
<dbReference type="RefSeq" id="WP_111742037.1">
    <property type="nucleotide sequence ID" value="NZ_LR698987.1"/>
</dbReference>
<dbReference type="InterPro" id="IPR023186">
    <property type="entry name" value="IUNH"/>
</dbReference>
<dbReference type="Gene3D" id="3.90.245.10">
    <property type="entry name" value="Ribonucleoside hydrolase-like"/>
    <property type="match status" value="1"/>
</dbReference>
<name>A0A2X4V538_9GAMM</name>
<dbReference type="GO" id="GO:0006152">
    <property type="term" value="P:purine nucleoside catabolic process"/>
    <property type="evidence" value="ECO:0007669"/>
    <property type="project" value="TreeGrafter"/>
</dbReference>
<evidence type="ECO:0000256" key="1">
    <source>
        <dbReference type="ARBA" id="ARBA00022801"/>
    </source>
</evidence>
<proteinExistence type="predicted"/>
<dbReference type="GO" id="GO:0005829">
    <property type="term" value="C:cytosol"/>
    <property type="evidence" value="ECO:0007669"/>
    <property type="project" value="TreeGrafter"/>
</dbReference>
<dbReference type="InterPro" id="IPR036452">
    <property type="entry name" value="Ribo_hydro-like"/>
</dbReference>
<keyword evidence="2 4" id="KW-0326">Glycosidase</keyword>
<sequence>MTKKIILDCDPGHDDAIALLLAHGNPDIELLAVTTVVGNQTLEKVTRNALAVARIANITGVPFAAGAARPLVRQVETAPDIHGDSGLDGPVLPEPTLALDNRHAVDLIIDTIMSHPPKTVTIVPTAGLTNIALAARMEPRIVERVKEIVLMGGGYHVGNWSPVAEFNIKIDPEAAHIVFNEKWPLTMVGLDLTHQALATPDVVEKITAVGTQPAQFVLELLEFFGKMYKDAQGFDYPPVHDPCAVAYVIDPSVMTVQKVPVDIELTGTLTLGMTVADFRAPAPSDCHTQVAVKLDHTRFWDMVVDALKRIGEVRI</sequence>
<dbReference type="GO" id="GO:0045437">
    <property type="term" value="F:uridine nucleosidase activity"/>
    <property type="evidence" value="ECO:0007669"/>
    <property type="project" value="UniProtKB-ARBA"/>
</dbReference>
<dbReference type="SUPFAM" id="SSF53590">
    <property type="entry name" value="Nucleoside hydrolase"/>
    <property type="match status" value="1"/>
</dbReference>
<keyword evidence="5" id="KW-1185">Reference proteome</keyword>
<dbReference type="AlphaFoldDB" id="A0A2X4V538"/>
<dbReference type="OrthoDB" id="9797882at2"/>